<dbReference type="InterPro" id="IPR042087">
    <property type="entry name" value="DNA_pol_B_thumb"/>
</dbReference>
<comment type="subunit">
    <text evidence="15">Component of the DNA polymerase epsilon complex consisting of four subunits: the catalytic subunit POLE and the accessory subunits POLE2, POLE3 and POLE4. Interacts with RAD17 and TOPBP1.</text>
</comment>
<comment type="catalytic activity">
    <reaction evidence="16">
        <text>DNA(n) + a 2'-deoxyribonucleoside 5'-triphosphate = DNA(n+1) + diphosphate</text>
        <dbReference type="Rhea" id="RHEA:22508"/>
        <dbReference type="Rhea" id="RHEA-COMP:17339"/>
        <dbReference type="Rhea" id="RHEA-COMP:17340"/>
        <dbReference type="ChEBI" id="CHEBI:33019"/>
        <dbReference type="ChEBI" id="CHEBI:61560"/>
        <dbReference type="ChEBI" id="CHEBI:173112"/>
        <dbReference type="EC" id="2.7.7.7"/>
    </reaction>
</comment>
<evidence type="ECO:0000256" key="15">
    <source>
        <dbReference type="ARBA" id="ARBA00062298"/>
    </source>
</evidence>
<keyword evidence="11 16" id="KW-0408">Iron</keyword>
<dbReference type="GO" id="GO:0008310">
    <property type="term" value="F:single-stranded DNA 3'-5' DNA exonuclease activity"/>
    <property type="evidence" value="ECO:0007669"/>
    <property type="project" value="TreeGrafter"/>
</dbReference>
<evidence type="ECO:0000256" key="8">
    <source>
        <dbReference type="ARBA" id="ARBA00022771"/>
    </source>
</evidence>
<evidence type="ECO:0000313" key="20">
    <source>
        <dbReference type="Proteomes" id="UP000261620"/>
    </source>
</evidence>
<dbReference type="GO" id="GO:0003887">
    <property type="term" value="F:DNA-directed DNA polymerase activity"/>
    <property type="evidence" value="ECO:0007669"/>
    <property type="project" value="UniProtKB-KW"/>
</dbReference>
<evidence type="ECO:0000256" key="11">
    <source>
        <dbReference type="ARBA" id="ARBA00023004"/>
    </source>
</evidence>
<keyword evidence="3 16" id="KW-0004">4Fe-4S</keyword>
<feature type="compositionally biased region" description="Acidic residues" evidence="17">
    <location>
        <begin position="1866"/>
        <end position="1889"/>
    </location>
</feature>
<dbReference type="InterPro" id="IPR006172">
    <property type="entry name" value="DNA-dir_DNA_pol_B"/>
</dbReference>
<feature type="region of interest" description="Disordered" evidence="17">
    <location>
        <begin position="1858"/>
        <end position="1889"/>
    </location>
</feature>
<protein>
    <recommendedName>
        <fullName evidence="16">DNA polymerase epsilon catalytic subunit</fullName>
        <ecNumber evidence="16">2.7.7.7</ecNumber>
    </recommendedName>
</protein>
<evidence type="ECO:0000256" key="13">
    <source>
        <dbReference type="ARBA" id="ARBA00023125"/>
    </source>
</evidence>
<comment type="cofactor">
    <cofactor evidence="16">
        <name>[4Fe-4S] cluster</name>
        <dbReference type="ChEBI" id="CHEBI:49883"/>
    </cofactor>
</comment>
<keyword evidence="20" id="KW-1185">Reference proteome</keyword>
<name>A0A3Q3XJ11_MOLML</name>
<accession>A0A3Q3XJ11</accession>
<comment type="function">
    <text evidence="16">DNA polymerase II participates in chromosomal DNA replication.</text>
</comment>
<dbReference type="GO" id="GO:0008622">
    <property type="term" value="C:epsilon DNA polymerase complex"/>
    <property type="evidence" value="ECO:0007669"/>
    <property type="project" value="InterPro"/>
</dbReference>
<evidence type="ECO:0000256" key="6">
    <source>
        <dbReference type="ARBA" id="ARBA00022705"/>
    </source>
</evidence>
<dbReference type="InterPro" id="IPR012337">
    <property type="entry name" value="RNaseH-like_sf"/>
</dbReference>
<keyword evidence="12 16" id="KW-0411">Iron-sulfur</keyword>
<keyword evidence="10 16" id="KW-0239">DNA-directed DNA polymerase</keyword>
<dbReference type="SMART" id="SM01159">
    <property type="entry name" value="DUF1744"/>
    <property type="match status" value="1"/>
</dbReference>
<dbReference type="GO" id="GO:0006297">
    <property type="term" value="P:nucleotide-excision repair, DNA gap filling"/>
    <property type="evidence" value="ECO:0007669"/>
    <property type="project" value="TreeGrafter"/>
</dbReference>
<dbReference type="CDD" id="cd05535">
    <property type="entry name" value="POLBc_epsilon"/>
    <property type="match status" value="1"/>
</dbReference>
<keyword evidence="7 16" id="KW-0479">Metal-binding</keyword>
<keyword evidence="4 16" id="KW-0808">Transferase</keyword>
<sequence>MVLQNSGRYRADRGQSGGEDDGSSMSALKRLERSQFTDEMDARFGFERMKDPGEKTGWLINMHPVALPFKPYFYIATKKNCEREVISYLSKKFQGKVAKLEIVPKEDLDLPNHLVGLKRNYIKMSFNTVDDLVKVKREISPAVRKNREREQSNDAYTSMLSSALSGGNLTSADEEGTARSISDQLDNIVDMREYDVPYHVRLSIDLKIHVAHWYNVRYRSSAYSPEIVRRDDLVERPDPVVLAFDIETTKLPLKFPDAETDQIMMISYMIDGQGFLITNREIVSENIEDFEFTPKPEYEGPFTVFNEDDEAALIQRWFDHVQETKPNIFVTYNGDFFDWPFVETRATLHGLNMHREIGFQKDSQGEYKASQAIHMDCLRWVKRDSYLPVGSHNLKAAAKAKLGYDPVELDPEEMCRMATEEPQTLATYSVSDAVATYYLYMKYVHPFIFALCTIIPMEPDEVLRKGSGTLCEALLMVQAFHANIIFPNKQEQVFNKLTDDGHVLDSETYVGGHVEALESGVFRSDIPCRFKMVQGRCIIKSPTLLRCVTVCTEIKKMLTSLKEVPNRIECPLIYHLDVGAMYPNIILTNRLQPSAIVDEATCAACDFNKPGATCQRRMKWQWRGEIMPASRSEFHRIQQQLESEKFPPFFPNGPPRAFHALNREEQAKHEKKRLADYCKKAYKKIHVTRLEERVTTICQRENSFYVDTVRAFRDRRYEFKGLHKVWKKKLSAAQESGDAAELKRCKNMEILYDSLQLAHKCILNSFYGYVMRKGARWYSMEMAGIVCFTGANIITQARELIEQIGRPLELDTDGIWCVLPNTFPENFVVKTSIAKKPKVTISYPGAMLNIMVKEGFTNDQYHELVDPPTLTYNTRSENSIFFEVDGPYLAMILPASKEEGKKLKKRYAVFNEDGSLAELKGFEVKRRGELQLIKIFQSSVFEAFLKGTTLEEVYASVAKVADYWLDVLYSKAANMPDAELFELISENRSMSRKLEDYGEQKSTSISTAKRLAEFLGDQMVKDAGLSCRYVISRKPEGSPVTERAIPLAIFQAEPSVKKHFLRKWLKMPSLHDLDIRSILDWSYYIERLGSAIQKIITIPAALQQVKNPVSRVRHPDWLHKKLLEKNDIYKQKKINELFTSEGKRQVSGQAADIEDFGMPPRPLQPAILISTKRKRASQGKDSQVESQDVELTQSWREILGPPPPMGKTRGERLVWLRYHKKKWELQLRQRKDRKKRRRLLDGEAQPVGGGVIRDGPITGLGSFLRRTARSILDMPWQIVQIAETSQPGLFKLWAVIGSDLHCVKLNIPRVFYVNQKVPKQEEGPTYKKVNRMLPRSNMVYFLYEYSVPEDMYQEHINEINADLSAPDIEGVYETQVPLLFRALVQLGCMCMVNKHAVRDLAGREADTFDLEHLEMRSLAQFSYLEPGSVRHMYLYHHSQGHKALFGLFIPSQRKASIFVLDTVRSNQMPNLSNLYTAERTALLKKTTEELLPPEKHNFEVRAENDIKAIYRALQRILLNYKEERRGPTLIAMQSNWDLRRLAAGMPVLDEFPVVPVHVVDEISYNVLDWQRHGARRMIRHYLNLDSCLSQAFDMARYYHLPVGNLPQDVSIFGSDLFLARHLRKHNHLLCDDRGSVEINAEGCYSTVCVELDLQSLAVNTILQSQHVNDMEGGASLGVSFDVIQQTSLEDMMKGDQGASALASYDETALCSNTFRILKSMVVGWVREITQYHNVYADNQVMHFYRWLHSPNSLLYDPALHRTLHNMMKKVFLQLISEFKRLGSTVVYGNFNRIILCTKKRKIDDAIGYIEYITNSIHSKEIFHSLSISFSRCWEFLLWMDPANCGGVKGKLPSSILYGEKKSHGEENEEGSEDEDEEEAEEDEGDGEADDVEDLIESNWNIMQYLPQTAACQKYFLMIVSGIAAVYHSMKEELRRNAPGATPVKRRGGSQASQQAVGDLSALPGMISFSQEYVSSELTQNVFTITQKIQKKVTGTRNVTQSSEMFPVLPGSHLPLNNPALEFVKYVCQVLSLDANIVNQVNKLKRDLLRLVDVGEFSDEAQFRDPCNSYILPEVICHHCNFCRDLDLCKDPSNRLLAQWFCSNCQAQYETESIEKALVEALQKKLMSYTLQDLACTKCKGVKEANMPLYCACAGDFDLTFPAKSFSEQIRVFRNIASHYNMSFLEETIDWLLVMSPHISQNTH</sequence>
<evidence type="ECO:0000256" key="10">
    <source>
        <dbReference type="ARBA" id="ARBA00022932"/>
    </source>
</evidence>
<dbReference type="GO" id="GO:0051539">
    <property type="term" value="F:4 iron, 4 sulfur cluster binding"/>
    <property type="evidence" value="ECO:0007669"/>
    <property type="project" value="UniProtKB-KW"/>
</dbReference>
<evidence type="ECO:0000256" key="4">
    <source>
        <dbReference type="ARBA" id="ARBA00022679"/>
    </source>
</evidence>
<evidence type="ECO:0000256" key="9">
    <source>
        <dbReference type="ARBA" id="ARBA00022833"/>
    </source>
</evidence>
<evidence type="ECO:0000313" key="19">
    <source>
        <dbReference type="Ensembl" id="ENSMMOP00000023391.1"/>
    </source>
</evidence>
<feature type="domain" description="DNA polymerase epsilon catalytic subunit A C-terminal" evidence="18">
    <location>
        <begin position="1470"/>
        <end position="1847"/>
    </location>
</feature>
<evidence type="ECO:0000256" key="1">
    <source>
        <dbReference type="ARBA" id="ARBA00004123"/>
    </source>
</evidence>
<dbReference type="SMART" id="SM00486">
    <property type="entry name" value="POLBc"/>
    <property type="match status" value="1"/>
</dbReference>
<organism evidence="19 20">
    <name type="scientific">Mola mola</name>
    <name type="common">Ocean sunfish</name>
    <name type="synonym">Tetraodon mola</name>
    <dbReference type="NCBI Taxonomy" id="94237"/>
    <lineage>
        <taxon>Eukaryota</taxon>
        <taxon>Metazoa</taxon>
        <taxon>Chordata</taxon>
        <taxon>Craniata</taxon>
        <taxon>Vertebrata</taxon>
        <taxon>Euteleostomi</taxon>
        <taxon>Actinopterygii</taxon>
        <taxon>Neopterygii</taxon>
        <taxon>Teleostei</taxon>
        <taxon>Neoteleostei</taxon>
        <taxon>Acanthomorphata</taxon>
        <taxon>Eupercaria</taxon>
        <taxon>Tetraodontiformes</taxon>
        <taxon>Molidae</taxon>
        <taxon>Mola</taxon>
    </lineage>
</organism>
<dbReference type="Pfam" id="PF22912">
    <property type="entry name" value="zf-DPOE"/>
    <property type="match status" value="1"/>
</dbReference>
<dbReference type="Ensembl" id="ENSMMOT00000023777.1">
    <property type="protein sequence ID" value="ENSMMOP00000023391.1"/>
    <property type="gene ID" value="ENSMMOG00000017791.1"/>
</dbReference>
<dbReference type="PANTHER" id="PTHR10670">
    <property type="entry name" value="DNA POLYMERASE EPSILON CATALYTIC SUBUNIT A"/>
    <property type="match status" value="1"/>
</dbReference>
<keyword evidence="9 16" id="KW-0862">Zinc</keyword>
<dbReference type="InterPro" id="IPR054475">
    <property type="entry name" value="Znf-DPOE"/>
</dbReference>
<evidence type="ECO:0000256" key="3">
    <source>
        <dbReference type="ARBA" id="ARBA00022485"/>
    </source>
</evidence>
<reference evidence="19" key="2">
    <citation type="submission" date="2025-09" db="UniProtKB">
        <authorList>
            <consortium name="Ensembl"/>
        </authorList>
    </citation>
    <scope>IDENTIFICATION</scope>
</reference>
<dbReference type="SUPFAM" id="SSF53098">
    <property type="entry name" value="Ribonuclease H-like"/>
    <property type="match status" value="1"/>
</dbReference>
<dbReference type="Pfam" id="PF03104">
    <property type="entry name" value="DNA_pol_B_exo1"/>
    <property type="match status" value="1"/>
</dbReference>
<evidence type="ECO:0000256" key="2">
    <source>
        <dbReference type="ARBA" id="ARBA00005755"/>
    </source>
</evidence>
<dbReference type="Gene3D" id="3.30.420.10">
    <property type="entry name" value="Ribonuclease H-like superfamily/Ribonuclease H"/>
    <property type="match status" value="1"/>
</dbReference>
<dbReference type="Gene3D" id="3.30.342.10">
    <property type="entry name" value="DNA Polymerase, chain B, domain 1"/>
    <property type="match status" value="1"/>
</dbReference>
<dbReference type="Pfam" id="PF23250">
    <property type="entry name" value="zf_DPOE_2"/>
    <property type="match status" value="1"/>
</dbReference>
<dbReference type="GO" id="GO:0000278">
    <property type="term" value="P:mitotic cell cycle"/>
    <property type="evidence" value="ECO:0007669"/>
    <property type="project" value="TreeGrafter"/>
</dbReference>
<dbReference type="OMA" id="MLDQCRY"/>
<dbReference type="InterPro" id="IPR006133">
    <property type="entry name" value="DNA-dir_DNA_pol_B_exonuc"/>
</dbReference>
<evidence type="ECO:0000256" key="7">
    <source>
        <dbReference type="ARBA" id="ARBA00022723"/>
    </source>
</evidence>
<dbReference type="FunFam" id="3.90.1600.10:FF:000006">
    <property type="entry name" value="DNA polymerase epsilon catalytic subunit"/>
    <property type="match status" value="1"/>
</dbReference>
<dbReference type="Gene3D" id="1.10.132.60">
    <property type="entry name" value="DNA polymerase family B, C-terminal domain"/>
    <property type="match status" value="1"/>
</dbReference>
<comment type="similarity">
    <text evidence="2 16">Belongs to the DNA polymerase type-B family.</text>
</comment>
<dbReference type="GO" id="GO:0045004">
    <property type="term" value="P:DNA replication proofreading"/>
    <property type="evidence" value="ECO:0007669"/>
    <property type="project" value="TreeGrafter"/>
</dbReference>
<keyword evidence="14 16" id="KW-0539">Nucleus</keyword>
<dbReference type="Pfam" id="PF22634">
    <property type="entry name" value="POL2_thumb"/>
    <property type="match status" value="1"/>
</dbReference>
<evidence type="ECO:0000259" key="18">
    <source>
        <dbReference type="SMART" id="SM01159"/>
    </source>
</evidence>
<reference evidence="19" key="1">
    <citation type="submission" date="2025-08" db="UniProtKB">
        <authorList>
            <consortium name="Ensembl"/>
        </authorList>
    </citation>
    <scope>IDENTIFICATION</scope>
</reference>
<dbReference type="SUPFAM" id="SSF56672">
    <property type="entry name" value="DNA/RNA polymerases"/>
    <property type="match status" value="1"/>
</dbReference>
<proteinExistence type="inferred from homology"/>
<dbReference type="InterPro" id="IPR055191">
    <property type="entry name" value="POL2_thumb"/>
</dbReference>
<evidence type="ECO:0000256" key="16">
    <source>
        <dbReference type="RuleBase" id="RU365029"/>
    </source>
</evidence>
<feature type="region of interest" description="Disordered" evidence="17">
    <location>
        <begin position="1"/>
        <end position="26"/>
    </location>
</feature>
<dbReference type="CDD" id="cd05779">
    <property type="entry name" value="DNA_polB_epsilon_exo"/>
    <property type="match status" value="1"/>
</dbReference>
<dbReference type="Proteomes" id="UP000261620">
    <property type="component" value="Unplaced"/>
</dbReference>
<dbReference type="GO" id="GO:0003677">
    <property type="term" value="F:DNA binding"/>
    <property type="evidence" value="ECO:0007669"/>
    <property type="project" value="UniProtKB-KW"/>
</dbReference>
<keyword evidence="8 16" id="KW-0863">Zinc-finger</keyword>
<comment type="subcellular location">
    <subcellularLocation>
        <location evidence="1 16">Nucleus</location>
    </subcellularLocation>
</comment>
<dbReference type="PANTHER" id="PTHR10670:SF0">
    <property type="entry name" value="DNA POLYMERASE EPSILON CATALYTIC SUBUNIT A"/>
    <property type="match status" value="1"/>
</dbReference>
<dbReference type="EC" id="2.7.7.7" evidence="16"/>
<evidence type="ECO:0000256" key="12">
    <source>
        <dbReference type="ARBA" id="ARBA00023014"/>
    </source>
</evidence>
<dbReference type="InterPro" id="IPR013697">
    <property type="entry name" value="DNA_pol_e_suA_C"/>
</dbReference>
<dbReference type="GO" id="GO:0006272">
    <property type="term" value="P:leading strand elongation"/>
    <property type="evidence" value="ECO:0007669"/>
    <property type="project" value="TreeGrafter"/>
</dbReference>
<keyword evidence="6 16" id="KW-0235">DNA replication</keyword>
<dbReference type="Gene3D" id="3.90.1600.10">
    <property type="entry name" value="Palm domain of DNA polymerase"/>
    <property type="match status" value="1"/>
</dbReference>
<dbReference type="FunFam" id="1.10.132.60:FF:000002">
    <property type="entry name" value="DNA polymerase epsilon catalytic subunit"/>
    <property type="match status" value="1"/>
</dbReference>
<dbReference type="InterPro" id="IPR029703">
    <property type="entry name" value="POL2"/>
</dbReference>
<evidence type="ECO:0000256" key="17">
    <source>
        <dbReference type="SAM" id="MobiDB-lite"/>
    </source>
</evidence>
<dbReference type="Pfam" id="PF08490">
    <property type="entry name" value="DUF1744"/>
    <property type="match status" value="2"/>
</dbReference>
<dbReference type="GO" id="GO:0006287">
    <property type="term" value="P:base-excision repair, gap-filling"/>
    <property type="evidence" value="ECO:0007669"/>
    <property type="project" value="TreeGrafter"/>
</dbReference>
<dbReference type="GO" id="GO:0000166">
    <property type="term" value="F:nucleotide binding"/>
    <property type="evidence" value="ECO:0007669"/>
    <property type="project" value="InterPro"/>
</dbReference>
<dbReference type="InterPro" id="IPR023211">
    <property type="entry name" value="DNA_pol_palm_dom_sf"/>
</dbReference>
<dbReference type="InterPro" id="IPR043502">
    <property type="entry name" value="DNA/RNA_pol_sf"/>
</dbReference>
<keyword evidence="13 16" id="KW-0238">DNA-binding</keyword>
<dbReference type="InterPro" id="IPR036397">
    <property type="entry name" value="RNaseH_sf"/>
</dbReference>
<dbReference type="GO" id="GO:0008270">
    <property type="term" value="F:zinc ion binding"/>
    <property type="evidence" value="ECO:0007669"/>
    <property type="project" value="UniProtKB-KW"/>
</dbReference>
<dbReference type="STRING" id="94237.ENSMMOP00000023391"/>
<dbReference type="FunFam" id="3.30.420.10:FF:000010">
    <property type="entry name" value="DNA polymerase epsilon catalytic subunit"/>
    <property type="match status" value="1"/>
</dbReference>
<evidence type="ECO:0000256" key="14">
    <source>
        <dbReference type="ARBA" id="ARBA00023242"/>
    </source>
</evidence>
<keyword evidence="5 16" id="KW-0548">Nucleotidyltransferase</keyword>
<evidence type="ECO:0000256" key="5">
    <source>
        <dbReference type="ARBA" id="ARBA00022695"/>
    </source>
</evidence>